<proteinExistence type="predicted"/>
<evidence type="ECO:0000256" key="3">
    <source>
        <dbReference type="ARBA" id="ARBA00022982"/>
    </source>
</evidence>
<reference evidence="5 6" key="1">
    <citation type="journal article" date="2012" name="Antonie Van Leeuwenhoek">
        <title>Shewanella litorisediminis sp. nov., a gammaproteobacterium isolated from a tidal flat sediment.</title>
        <authorList>
            <person name="Lee M.H."/>
            <person name="Yoon J.H."/>
        </authorList>
    </citation>
    <scope>NUCLEOTIDE SEQUENCE [LARGE SCALE GENOMIC DNA]</scope>
    <source>
        <strain evidence="5 6">SMK1-12</strain>
    </source>
</reference>
<feature type="domain" description="Flavodoxin-like" evidence="4">
    <location>
        <begin position="4"/>
        <end position="145"/>
    </location>
</feature>
<dbReference type="InterPro" id="IPR029039">
    <property type="entry name" value="Flavoprotein-like_sf"/>
</dbReference>
<dbReference type="Pfam" id="PF00258">
    <property type="entry name" value="Flavodoxin_1"/>
    <property type="match status" value="1"/>
</dbReference>
<dbReference type="NCBIfam" id="NF005989">
    <property type="entry name" value="PRK08105.1"/>
    <property type="match status" value="1"/>
</dbReference>
<evidence type="ECO:0000256" key="2">
    <source>
        <dbReference type="ARBA" id="ARBA00022643"/>
    </source>
</evidence>
<keyword evidence="1" id="KW-0285">Flavoprotein</keyword>
<evidence type="ECO:0000259" key="4">
    <source>
        <dbReference type="PROSITE" id="PS50902"/>
    </source>
</evidence>
<organism evidence="5 6">
    <name type="scientific">Shewanella litorisediminis</name>
    <dbReference type="NCBI Taxonomy" id="1173586"/>
    <lineage>
        <taxon>Bacteria</taxon>
        <taxon>Pseudomonadati</taxon>
        <taxon>Pseudomonadota</taxon>
        <taxon>Gammaproteobacteria</taxon>
        <taxon>Alteromonadales</taxon>
        <taxon>Shewanellaceae</taxon>
        <taxon>Shewanella</taxon>
    </lineage>
</organism>
<dbReference type="InterPro" id="IPR001094">
    <property type="entry name" value="Flavdoxin-like"/>
</dbReference>
<evidence type="ECO:0000313" key="5">
    <source>
        <dbReference type="EMBL" id="QRH02874.1"/>
    </source>
</evidence>
<sequence length="154" mass="17032">MKHVDLVFGTVYGSAQFVAETLADELAGLGYGVRLWQSHELNDFTPSNEGLLILVSSTTGSGDLPEDIQSWYYRIQSTAPYLPSLHYSVVGLGDSSYSEYCGAGEKLDALFTELGAKQVLPLLRIDAMDTMEPELEAKTWLTQWHQQVQLGLND</sequence>
<gene>
    <name evidence="5" type="ORF">JQC75_05545</name>
</gene>
<dbReference type="RefSeq" id="WP_203326455.1">
    <property type="nucleotide sequence ID" value="NZ_CP069213.1"/>
</dbReference>
<evidence type="ECO:0000256" key="1">
    <source>
        <dbReference type="ARBA" id="ARBA00022630"/>
    </source>
</evidence>
<dbReference type="SUPFAM" id="SSF52218">
    <property type="entry name" value="Flavoproteins"/>
    <property type="match status" value="1"/>
</dbReference>
<dbReference type="PANTHER" id="PTHR19384">
    <property type="entry name" value="NITRIC OXIDE SYNTHASE-RELATED"/>
    <property type="match status" value="1"/>
</dbReference>
<keyword evidence="3" id="KW-0813">Transport</keyword>
<dbReference type="InterPro" id="IPR008254">
    <property type="entry name" value="Flavodoxin/NO_synth"/>
</dbReference>
<dbReference type="PROSITE" id="PS50902">
    <property type="entry name" value="FLAVODOXIN_LIKE"/>
    <property type="match status" value="1"/>
</dbReference>
<dbReference type="PRINTS" id="PR00369">
    <property type="entry name" value="FLAVODOXIN"/>
</dbReference>
<dbReference type="Gene3D" id="3.40.50.360">
    <property type="match status" value="1"/>
</dbReference>
<name>A0ABX7G6H2_9GAMM</name>
<evidence type="ECO:0000313" key="6">
    <source>
        <dbReference type="Proteomes" id="UP000596252"/>
    </source>
</evidence>
<protein>
    <submittedName>
        <fullName evidence="5">Flavodoxin</fullName>
    </submittedName>
</protein>
<keyword evidence="2" id="KW-0288">FMN</keyword>
<keyword evidence="3" id="KW-0249">Electron transport</keyword>
<keyword evidence="6" id="KW-1185">Reference proteome</keyword>
<dbReference type="EMBL" id="CP069213">
    <property type="protein sequence ID" value="QRH02874.1"/>
    <property type="molecule type" value="Genomic_DNA"/>
</dbReference>
<dbReference type="Proteomes" id="UP000596252">
    <property type="component" value="Chromosome"/>
</dbReference>
<accession>A0ABX7G6H2</accession>